<feature type="transmembrane region" description="Helical" evidence="1">
    <location>
        <begin position="210"/>
        <end position="230"/>
    </location>
</feature>
<evidence type="ECO:0008006" key="4">
    <source>
        <dbReference type="Google" id="ProtNLM"/>
    </source>
</evidence>
<evidence type="ECO:0000313" key="3">
    <source>
        <dbReference type="Proteomes" id="UP001429580"/>
    </source>
</evidence>
<feature type="transmembrane region" description="Helical" evidence="1">
    <location>
        <begin position="139"/>
        <end position="159"/>
    </location>
</feature>
<organism evidence="2 3">
    <name type="scientific">Pseudochelatococcus lubricantis</name>
    <dbReference type="NCBI Taxonomy" id="1538102"/>
    <lineage>
        <taxon>Bacteria</taxon>
        <taxon>Pseudomonadati</taxon>
        <taxon>Pseudomonadota</taxon>
        <taxon>Alphaproteobacteria</taxon>
        <taxon>Hyphomicrobiales</taxon>
        <taxon>Chelatococcaceae</taxon>
        <taxon>Pseudochelatococcus</taxon>
    </lineage>
</organism>
<protein>
    <recommendedName>
        <fullName evidence="4">Cobalt transporter subunit (CbtA)</fullName>
    </recommendedName>
</protein>
<sequence length="242" mass="24686">MVRTLLVRGMLVGLLAGVLGFVFAYLVGEPPVDAAIAIEESAAAAAGGASGDEPEVVSRLVQSTLGLLTALAVFGAALGGIFGLAFAYAQGRLGRIGPRGTAAFLAVAGFISLVLVPQIKYPANPPAVGSPDTIDIRTGLYFTLILLSVVAALAALAIGRRLVAQYGTWNAALIGGGVYVVAMALAMFVMPTINEVPAEFAPAVLWDFRVATIGLQVVLWTTLGVAFGLLSSRQTSAASRGG</sequence>
<feature type="transmembrane region" description="Helical" evidence="1">
    <location>
        <begin position="171"/>
        <end position="190"/>
    </location>
</feature>
<name>A0ABX0V439_9HYPH</name>
<dbReference type="Pfam" id="PF09490">
    <property type="entry name" value="CbtA"/>
    <property type="match status" value="1"/>
</dbReference>
<proteinExistence type="predicted"/>
<feature type="transmembrane region" description="Helical" evidence="1">
    <location>
        <begin position="65"/>
        <end position="89"/>
    </location>
</feature>
<feature type="transmembrane region" description="Helical" evidence="1">
    <location>
        <begin position="101"/>
        <end position="119"/>
    </location>
</feature>
<dbReference type="Proteomes" id="UP001429580">
    <property type="component" value="Unassembled WGS sequence"/>
</dbReference>
<dbReference type="RefSeq" id="WP_166955906.1">
    <property type="nucleotide sequence ID" value="NZ_JAASQI010000011.1"/>
</dbReference>
<keyword evidence="1" id="KW-1133">Transmembrane helix</keyword>
<dbReference type="EMBL" id="JAASQI010000011">
    <property type="protein sequence ID" value="NIJ59987.1"/>
    <property type="molecule type" value="Genomic_DNA"/>
</dbReference>
<evidence type="ECO:0000256" key="1">
    <source>
        <dbReference type="SAM" id="Phobius"/>
    </source>
</evidence>
<feature type="transmembrane region" description="Helical" evidence="1">
    <location>
        <begin position="5"/>
        <end position="27"/>
    </location>
</feature>
<keyword evidence="3" id="KW-1185">Reference proteome</keyword>
<keyword evidence="1" id="KW-0812">Transmembrane</keyword>
<keyword evidence="1" id="KW-0472">Membrane</keyword>
<dbReference type="InterPro" id="IPR012666">
    <property type="entry name" value="CbtA_put"/>
</dbReference>
<comment type="caution">
    <text evidence="2">The sequence shown here is derived from an EMBL/GenBank/DDBJ whole genome shotgun (WGS) entry which is preliminary data.</text>
</comment>
<evidence type="ECO:0000313" key="2">
    <source>
        <dbReference type="EMBL" id="NIJ59987.1"/>
    </source>
</evidence>
<reference evidence="2 3" key="1">
    <citation type="submission" date="2020-03" db="EMBL/GenBank/DDBJ databases">
        <title>Genomic Encyclopedia of Type Strains, Phase IV (KMG-IV): sequencing the most valuable type-strain genomes for metagenomic binning, comparative biology and taxonomic classification.</title>
        <authorList>
            <person name="Goeker M."/>
        </authorList>
    </citation>
    <scope>NUCLEOTIDE SEQUENCE [LARGE SCALE GENOMIC DNA]</scope>
    <source>
        <strain evidence="2 3">DSM 103870</strain>
    </source>
</reference>
<accession>A0ABX0V439</accession>
<gene>
    <name evidence="2" type="ORF">FHS82_003848</name>
</gene>